<dbReference type="InterPro" id="IPR027450">
    <property type="entry name" value="AlkB-like"/>
</dbReference>
<dbReference type="InterPro" id="IPR005123">
    <property type="entry name" value="Oxoglu/Fe-dep_dioxygenase_dom"/>
</dbReference>
<dbReference type="PANTHER" id="PTHR46030">
    <property type="entry name" value="ALPHA-KETOGLUTARATE-DEPENDENT DIOXYGENASE ALKB HOMOLOG 6"/>
    <property type="match status" value="1"/>
</dbReference>
<dbReference type="PANTHER" id="PTHR46030:SF1">
    <property type="entry name" value="ALPHA-KETOGLUTARATE-DEPENDENT DIOXYGENASE ALKB HOMOLOG 6"/>
    <property type="match status" value="1"/>
</dbReference>
<evidence type="ECO:0000256" key="1">
    <source>
        <dbReference type="ARBA" id="ARBA00001954"/>
    </source>
</evidence>
<evidence type="ECO:0000259" key="9">
    <source>
        <dbReference type="PROSITE" id="PS51471"/>
    </source>
</evidence>
<name>A0AAN9GEU4_9CAEN</name>
<comment type="similarity">
    <text evidence="3">Belongs to the alkB family.</text>
</comment>
<keyword evidence="8" id="KW-0539">Nucleus</keyword>
<evidence type="ECO:0000256" key="8">
    <source>
        <dbReference type="ARBA" id="ARBA00023242"/>
    </source>
</evidence>
<comment type="cofactor">
    <cofactor evidence="1">
        <name>Fe(2+)</name>
        <dbReference type="ChEBI" id="CHEBI:29033"/>
    </cofactor>
</comment>
<keyword evidence="5" id="KW-0223">Dioxygenase</keyword>
<feature type="domain" description="Fe2OG dioxygenase" evidence="9">
    <location>
        <begin position="90"/>
        <end position="274"/>
    </location>
</feature>
<dbReference type="InterPro" id="IPR037151">
    <property type="entry name" value="AlkB-like_sf"/>
</dbReference>
<proteinExistence type="inferred from homology"/>
<reference evidence="10 11" key="1">
    <citation type="submission" date="2024-02" db="EMBL/GenBank/DDBJ databases">
        <title>Chromosome-scale genome assembly of the rough periwinkle Littorina saxatilis.</title>
        <authorList>
            <person name="De Jode A."/>
            <person name="Faria R."/>
            <person name="Formenti G."/>
            <person name="Sims Y."/>
            <person name="Smith T.P."/>
            <person name="Tracey A."/>
            <person name="Wood J.M.D."/>
            <person name="Zagrodzka Z.B."/>
            <person name="Johannesson K."/>
            <person name="Butlin R.K."/>
            <person name="Leder E.H."/>
        </authorList>
    </citation>
    <scope>NUCLEOTIDE SEQUENCE [LARGE SCALE GENOMIC DNA]</scope>
    <source>
        <strain evidence="10">Snail1</strain>
        <tissue evidence="10">Muscle</tissue>
    </source>
</reference>
<evidence type="ECO:0000256" key="2">
    <source>
        <dbReference type="ARBA" id="ARBA00004123"/>
    </source>
</evidence>
<evidence type="ECO:0000256" key="3">
    <source>
        <dbReference type="ARBA" id="ARBA00007879"/>
    </source>
</evidence>
<evidence type="ECO:0000256" key="7">
    <source>
        <dbReference type="ARBA" id="ARBA00023004"/>
    </source>
</evidence>
<evidence type="ECO:0000256" key="4">
    <source>
        <dbReference type="ARBA" id="ARBA00022723"/>
    </source>
</evidence>
<dbReference type="GO" id="GO:0051213">
    <property type="term" value="F:dioxygenase activity"/>
    <property type="evidence" value="ECO:0007669"/>
    <property type="project" value="UniProtKB-KW"/>
</dbReference>
<keyword evidence="7" id="KW-0408">Iron</keyword>
<accession>A0AAN9GEU4</accession>
<dbReference type="Proteomes" id="UP001374579">
    <property type="component" value="Unassembled WGS sequence"/>
</dbReference>
<comment type="subcellular location">
    <subcellularLocation>
        <location evidence="2">Nucleus</location>
    </subcellularLocation>
</comment>
<evidence type="ECO:0000256" key="6">
    <source>
        <dbReference type="ARBA" id="ARBA00023002"/>
    </source>
</evidence>
<comment type="caution">
    <text evidence="10">The sequence shown here is derived from an EMBL/GenBank/DDBJ whole genome shotgun (WGS) entry which is preliminary data.</text>
</comment>
<dbReference type="PROSITE" id="PS51471">
    <property type="entry name" value="FE2OG_OXY"/>
    <property type="match status" value="1"/>
</dbReference>
<evidence type="ECO:0000313" key="11">
    <source>
        <dbReference type="Proteomes" id="UP001374579"/>
    </source>
</evidence>
<dbReference type="Gene3D" id="2.60.120.590">
    <property type="entry name" value="Alpha-ketoglutarate-dependent dioxygenase AlkB-like"/>
    <property type="match status" value="1"/>
</dbReference>
<keyword evidence="6" id="KW-0560">Oxidoreductase</keyword>
<keyword evidence="4" id="KW-0479">Metal-binding</keyword>
<evidence type="ECO:0000313" key="10">
    <source>
        <dbReference type="EMBL" id="KAK7104195.1"/>
    </source>
</evidence>
<organism evidence="10 11">
    <name type="scientific">Littorina saxatilis</name>
    <dbReference type="NCBI Taxonomy" id="31220"/>
    <lineage>
        <taxon>Eukaryota</taxon>
        <taxon>Metazoa</taxon>
        <taxon>Spiralia</taxon>
        <taxon>Lophotrochozoa</taxon>
        <taxon>Mollusca</taxon>
        <taxon>Gastropoda</taxon>
        <taxon>Caenogastropoda</taxon>
        <taxon>Littorinimorpha</taxon>
        <taxon>Littorinoidea</taxon>
        <taxon>Littorinidae</taxon>
        <taxon>Littorina</taxon>
    </lineage>
</organism>
<dbReference type="GO" id="GO:0046872">
    <property type="term" value="F:metal ion binding"/>
    <property type="evidence" value="ECO:0007669"/>
    <property type="project" value="UniProtKB-KW"/>
</dbReference>
<keyword evidence="11" id="KW-1185">Reference proteome</keyword>
<dbReference type="Pfam" id="PF13532">
    <property type="entry name" value="2OG-FeII_Oxy_2"/>
    <property type="match status" value="1"/>
</dbReference>
<dbReference type="AlphaFoldDB" id="A0AAN9GEU4"/>
<sequence>MESALQAYRVKEAPPSVFYFPNFITEEEEHLLLSRVYNAPKPKWTVLSHRRLQNWGGLPGPKGMVAEDLPQWLLTYAKKISDVGAFEGKIPNHVLVNEYEAGQGIMPHEDGPAFYPTVSTISLGSHTLLDFYYHLKTVGGDDQGGQTTVDANGNQGDEASASVNCSEQTGTCQSHCGCDISSKKLDETKRVCAMKAEQGDSSFECRHFLSLLLQPRSLVVLQDDMYKVHLHGIKEVTEDTVTEKIANLDVLPEVKLGDVLQRKTRVSLTIRYVPKVLKSKLIFGKR</sequence>
<protein>
    <recommendedName>
        <fullName evidence="9">Fe2OG dioxygenase domain-containing protein</fullName>
    </recommendedName>
</protein>
<dbReference type="InterPro" id="IPR032862">
    <property type="entry name" value="ALKBH6"/>
</dbReference>
<dbReference type="EMBL" id="JBAMIC010000008">
    <property type="protein sequence ID" value="KAK7104195.1"/>
    <property type="molecule type" value="Genomic_DNA"/>
</dbReference>
<dbReference type="GO" id="GO:0005634">
    <property type="term" value="C:nucleus"/>
    <property type="evidence" value="ECO:0007669"/>
    <property type="project" value="UniProtKB-SubCell"/>
</dbReference>
<evidence type="ECO:0000256" key="5">
    <source>
        <dbReference type="ARBA" id="ARBA00022964"/>
    </source>
</evidence>
<dbReference type="SUPFAM" id="SSF51197">
    <property type="entry name" value="Clavaminate synthase-like"/>
    <property type="match status" value="1"/>
</dbReference>
<gene>
    <name evidence="10" type="ORF">V1264_018953</name>
</gene>